<evidence type="ECO:0000259" key="10">
    <source>
        <dbReference type="PROSITE" id="PS50880"/>
    </source>
</evidence>
<organism evidence="12 13">
    <name type="scientific">Spirosoma flavum</name>
    <dbReference type="NCBI Taxonomy" id="2048557"/>
    <lineage>
        <taxon>Bacteria</taxon>
        <taxon>Pseudomonadati</taxon>
        <taxon>Bacteroidota</taxon>
        <taxon>Cytophagia</taxon>
        <taxon>Cytophagales</taxon>
        <taxon>Cytophagaceae</taxon>
        <taxon>Spirosoma</taxon>
    </lineage>
</organism>
<dbReference type="PROSITE" id="PS52039">
    <property type="entry name" value="TOPO_IA_2"/>
    <property type="match status" value="1"/>
</dbReference>
<feature type="site" description="Interaction with DNA" evidence="8">
    <location>
        <position position="288"/>
    </location>
</feature>
<dbReference type="HAMAP" id="MF_00952">
    <property type="entry name" value="Topoisom_1_prok"/>
    <property type="match status" value="1"/>
</dbReference>
<dbReference type="Gene3D" id="3.40.50.140">
    <property type="match status" value="1"/>
</dbReference>
<dbReference type="InterPro" id="IPR003601">
    <property type="entry name" value="Topo_IA_2"/>
</dbReference>
<dbReference type="PANTHER" id="PTHR42785:SF1">
    <property type="entry name" value="DNA TOPOISOMERASE"/>
    <property type="match status" value="1"/>
</dbReference>
<dbReference type="PROSITE" id="PS50880">
    <property type="entry name" value="TOPRIM"/>
    <property type="match status" value="1"/>
</dbReference>
<feature type="site" description="Interaction with DNA" evidence="8">
    <location>
        <position position="147"/>
    </location>
</feature>
<dbReference type="Pfam" id="PF01131">
    <property type="entry name" value="Topoisom_bac"/>
    <property type="match status" value="2"/>
</dbReference>
<dbReference type="Pfam" id="PF13368">
    <property type="entry name" value="Toprim_C_rpt"/>
    <property type="match status" value="4"/>
</dbReference>
<dbReference type="InterPro" id="IPR013497">
    <property type="entry name" value="Topo_IA_cen"/>
</dbReference>
<dbReference type="NCBIfam" id="TIGR01051">
    <property type="entry name" value="topA_bact"/>
    <property type="match status" value="1"/>
</dbReference>
<comment type="function">
    <text evidence="8">Releases the supercoiling and torsional tension of DNA, which is introduced during the DNA replication and transcription, by transiently cleaving and rejoining one strand of the DNA duplex. Introduces a single-strand break via transesterification at a target site in duplex DNA. The scissile phosphodiester is attacked by the catalytic tyrosine of the enzyme, resulting in the formation of a DNA-(5'-phosphotyrosyl)-enzyme intermediate and the expulsion of a 3'-OH DNA strand. The free DNA strand then undergoes passage around the unbroken strand, thus removing DNA supercoils. Finally, in the religation step, the DNA 3'-OH attacks the covalent intermediate to expel the active-site tyrosine and restore the DNA phosphodiester backbone.</text>
</comment>
<feature type="site" description="Interaction with DNA" evidence="8">
    <location>
        <position position="154"/>
    </location>
</feature>
<dbReference type="RefSeq" id="WP_381500551.1">
    <property type="nucleotide sequence ID" value="NZ_JBHUOM010000002.1"/>
</dbReference>
<comment type="subunit">
    <text evidence="8">Monomer.</text>
</comment>
<keyword evidence="7 8" id="KW-0413">Isomerase</keyword>
<comment type="catalytic activity">
    <reaction evidence="1 8">
        <text>ATP-independent breakage of single-stranded DNA, followed by passage and rejoining.</text>
        <dbReference type="EC" id="5.6.2.1"/>
    </reaction>
</comment>
<dbReference type="CDD" id="cd03363">
    <property type="entry name" value="TOPRIM_TopoIA_TopoI"/>
    <property type="match status" value="1"/>
</dbReference>
<dbReference type="SUPFAM" id="SSF56712">
    <property type="entry name" value="Prokaryotic type I DNA topoisomerase"/>
    <property type="match status" value="1"/>
</dbReference>
<dbReference type="PANTHER" id="PTHR42785">
    <property type="entry name" value="DNA TOPOISOMERASE, TYPE IA, CORE"/>
    <property type="match status" value="1"/>
</dbReference>
<dbReference type="SMART" id="SM00436">
    <property type="entry name" value="TOP1Bc"/>
    <property type="match status" value="1"/>
</dbReference>
<dbReference type="InterPro" id="IPR025589">
    <property type="entry name" value="Toprim_C_rpt"/>
</dbReference>
<feature type="site" description="Interaction with DNA" evidence="8">
    <location>
        <position position="509"/>
    </location>
</feature>
<dbReference type="InterPro" id="IPR023405">
    <property type="entry name" value="Topo_IA_core_domain"/>
</dbReference>
<accession>A0ABW6AJA0</accession>
<evidence type="ECO:0000313" key="12">
    <source>
        <dbReference type="EMBL" id="MFD2934533.1"/>
    </source>
</evidence>
<comment type="caution">
    <text evidence="12">The sequence shown here is derived from an EMBL/GenBank/DDBJ whole genome shotgun (WGS) entry which is preliminary data.</text>
</comment>
<evidence type="ECO:0000256" key="3">
    <source>
        <dbReference type="ARBA" id="ARBA00022723"/>
    </source>
</evidence>
<dbReference type="Gene3D" id="1.10.460.10">
    <property type="entry name" value="Topoisomerase I, domain 2"/>
    <property type="match status" value="2"/>
</dbReference>
<keyword evidence="5 8" id="KW-0799">Topoisomerase</keyword>
<feature type="region of interest" description="Interaction with DNA" evidence="8">
    <location>
        <begin position="165"/>
        <end position="170"/>
    </location>
</feature>
<feature type="site" description="Interaction with DNA" evidence="8">
    <location>
        <position position="139"/>
    </location>
</feature>
<dbReference type="InterPro" id="IPR006171">
    <property type="entry name" value="TOPRIM_dom"/>
</dbReference>
<evidence type="ECO:0000256" key="5">
    <source>
        <dbReference type="ARBA" id="ARBA00023029"/>
    </source>
</evidence>
<sequence>MSKNLVIVESPAKAKTIEGYLGKDFTVKSSFGHVRDLPKDGLAVDVLNGFKPSYEVSPDKKKLVSELKSLAKAADEVWLATDDDREGEAISWHLKEALGLRDNTKRIVFREITKTAIQNAIKSPRTIDVDLVNAQQARRVLDRLVGYELSPVLWRKIKGGSTGLSAGRVQSVALRLVVEREREVDKHSAKSSFKITAQFIVDGNKVLNAELAKNFATPGEARSFLEACVGATFTIKNLETRPAKKSPAPPFTTSTLQQESARKLSYSVDRTMRIAQNLYEAGKISYMRTDSTNLSQEAIDKAVAEIGSEFGEKYIQTRQFKTKNESAQEAHEAIRPTNFNDRNAGGDRDQKRLYELIWKRAIASQMADAQLERTTVTIAIRFANGKTATYQTNVDDSPFVDAPDEKASHLTGSKSFPNELVAQGEVIKFDGFLRVYLESKDDEDDEDAKGMLPPLTIGQGLNLGQMKATEKFTRPQPRYAEASLVKKLEEMGIGRPSTYAPTISTIINRGYVTKQDKPGLERTYIEYTLQRDQISETSGKETFGSEKAKLFPTNTGVVVSDFLVEYFPDIVDYKFTATVEKDFDEIADGRMNWQTMLAGFYGDFHKNIEEIQGSSVVSFKTGARDLGLDPRSGKKVSARLGKYGAYAQIGESTDEEKPQYANLRDGQLIDTISLPEALALFALPREVGFFEDKPMTIGIGKFGPYVKHDDKYVSLTKEDDPYTIDETRTIQLIQQKRVESVSEALGEFEGKLVATGKGRFGPYVKFEDKYVSLPRNESLADLTLERAIELILAKRLVEANKYIKEFPENPAVKLINGQYGPYLAVGKRNVKIPKDIDPATLTLEDCLKLAGDDPTPAKGSAKKAAPAKTAKSAATAKGPAKAVKSATAVKAPAKAKATTVKKPVAAAKKVVAKK</sequence>
<evidence type="ECO:0000256" key="1">
    <source>
        <dbReference type="ARBA" id="ARBA00000213"/>
    </source>
</evidence>
<dbReference type="SMART" id="SM00493">
    <property type="entry name" value="TOPRIM"/>
    <property type="match status" value="1"/>
</dbReference>
<evidence type="ECO:0000313" key="13">
    <source>
        <dbReference type="Proteomes" id="UP001597512"/>
    </source>
</evidence>
<keyword evidence="3" id="KW-0479">Metal-binding</keyword>
<dbReference type="PROSITE" id="PS00396">
    <property type="entry name" value="TOPO_IA_1"/>
    <property type="match status" value="1"/>
</dbReference>
<dbReference type="InterPro" id="IPR028612">
    <property type="entry name" value="Topoisom_1_IA"/>
</dbReference>
<feature type="site" description="Interaction with DNA" evidence="8">
    <location>
        <position position="138"/>
    </location>
</feature>
<feature type="site" description="Interaction with DNA" evidence="8">
    <location>
        <position position="142"/>
    </location>
</feature>
<dbReference type="Pfam" id="PF01751">
    <property type="entry name" value="Toprim"/>
    <property type="match status" value="1"/>
</dbReference>
<evidence type="ECO:0000256" key="7">
    <source>
        <dbReference type="ARBA" id="ARBA00023235"/>
    </source>
</evidence>
<dbReference type="InterPro" id="IPR005733">
    <property type="entry name" value="TopoI_bac-type"/>
</dbReference>
<dbReference type="GO" id="GO:0003917">
    <property type="term" value="F:DNA topoisomerase type I (single strand cut, ATP-independent) activity"/>
    <property type="evidence" value="ECO:0007669"/>
    <property type="project" value="UniProtKB-EC"/>
</dbReference>
<keyword evidence="6 8" id="KW-0238">DNA-binding</keyword>
<dbReference type="InterPro" id="IPR034149">
    <property type="entry name" value="TOPRIM_TopoI"/>
</dbReference>
<dbReference type="Proteomes" id="UP001597512">
    <property type="component" value="Unassembled WGS sequence"/>
</dbReference>
<evidence type="ECO:0000256" key="2">
    <source>
        <dbReference type="ARBA" id="ARBA00009446"/>
    </source>
</evidence>
<dbReference type="Gene3D" id="2.70.20.10">
    <property type="entry name" value="Topoisomerase I, domain 3"/>
    <property type="match status" value="1"/>
</dbReference>
<evidence type="ECO:0000256" key="6">
    <source>
        <dbReference type="ARBA" id="ARBA00023125"/>
    </source>
</evidence>
<dbReference type="Gene3D" id="1.10.290.10">
    <property type="entry name" value="Topoisomerase I, domain 4"/>
    <property type="match status" value="1"/>
</dbReference>
<feature type="compositionally biased region" description="Low complexity" evidence="9">
    <location>
        <begin position="854"/>
        <end position="882"/>
    </location>
</feature>
<dbReference type="InterPro" id="IPR013825">
    <property type="entry name" value="Topo_IA_cen_sub2"/>
</dbReference>
<dbReference type="InterPro" id="IPR000380">
    <property type="entry name" value="Topo_IA"/>
</dbReference>
<dbReference type="CDD" id="cd00186">
    <property type="entry name" value="TOP1Ac"/>
    <property type="match status" value="1"/>
</dbReference>
<dbReference type="InterPro" id="IPR013826">
    <property type="entry name" value="Topo_IA_cen_sub3"/>
</dbReference>
<evidence type="ECO:0000259" key="11">
    <source>
        <dbReference type="PROSITE" id="PS52039"/>
    </source>
</evidence>
<dbReference type="InterPro" id="IPR003602">
    <property type="entry name" value="Topo_IA_DNA-bd_dom"/>
</dbReference>
<reference evidence="13" key="1">
    <citation type="journal article" date="2019" name="Int. J. Syst. Evol. Microbiol.">
        <title>The Global Catalogue of Microorganisms (GCM) 10K type strain sequencing project: providing services to taxonomists for standard genome sequencing and annotation.</title>
        <authorList>
            <consortium name="The Broad Institute Genomics Platform"/>
            <consortium name="The Broad Institute Genome Sequencing Center for Infectious Disease"/>
            <person name="Wu L."/>
            <person name="Ma J."/>
        </authorList>
    </citation>
    <scope>NUCLEOTIDE SEQUENCE [LARGE SCALE GENOMIC DNA]</scope>
    <source>
        <strain evidence="13">KCTC 52490</strain>
    </source>
</reference>
<keyword evidence="13" id="KW-1185">Reference proteome</keyword>
<dbReference type="InterPro" id="IPR023406">
    <property type="entry name" value="Topo_IA_AS"/>
</dbReference>
<dbReference type="EMBL" id="JBHUOM010000002">
    <property type="protein sequence ID" value="MFD2934533.1"/>
    <property type="molecule type" value="Genomic_DNA"/>
</dbReference>
<evidence type="ECO:0000256" key="8">
    <source>
        <dbReference type="HAMAP-Rule" id="MF_00952"/>
    </source>
</evidence>
<evidence type="ECO:0000256" key="4">
    <source>
        <dbReference type="ARBA" id="ARBA00022842"/>
    </source>
</evidence>
<dbReference type="EC" id="5.6.2.1" evidence="8"/>
<dbReference type="InterPro" id="IPR013824">
    <property type="entry name" value="Topo_IA_cen_sub1"/>
</dbReference>
<comment type="similarity">
    <text evidence="2 8">Belongs to the type IA topoisomerase family.</text>
</comment>
<name>A0ABW6AJA0_9BACT</name>
<dbReference type="PRINTS" id="PR00417">
    <property type="entry name" value="PRTPISMRASEI"/>
</dbReference>
<feature type="domain" description="Topo IA-type catalytic" evidence="11">
    <location>
        <begin position="128"/>
        <end position="609"/>
    </location>
</feature>
<feature type="region of interest" description="Disordered" evidence="9">
    <location>
        <begin position="852"/>
        <end position="882"/>
    </location>
</feature>
<proteinExistence type="inferred from homology"/>
<evidence type="ECO:0000256" key="9">
    <source>
        <dbReference type="SAM" id="MobiDB-lite"/>
    </source>
</evidence>
<dbReference type="SMART" id="SM00437">
    <property type="entry name" value="TOP1Ac"/>
    <property type="match status" value="1"/>
</dbReference>
<feature type="domain" description="Toprim" evidence="10">
    <location>
        <begin position="3"/>
        <end position="113"/>
    </location>
</feature>
<feature type="active site" description="O-(5'-phospho-DNA)-tyrosine intermediate" evidence="8">
    <location>
        <position position="286"/>
    </location>
</feature>
<keyword evidence="4" id="KW-0460">Magnesium</keyword>
<feature type="site" description="Interaction with DNA" evidence="8">
    <location>
        <position position="33"/>
    </location>
</feature>
<protein>
    <recommendedName>
        <fullName evidence="8">DNA topoisomerase 1</fullName>
        <ecNumber evidence="8">5.6.2.1</ecNumber>
    </recommendedName>
    <alternativeName>
        <fullName evidence="8">DNA topoisomerase I</fullName>
    </alternativeName>
</protein>
<gene>
    <name evidence="8 12" type="primary">topA</name>
    <name evidence="12" type="ORF">ACFS25_12135</name>
</gene>